<sequence>MCDTEDDEEDDEPSSLIPYSRQCTEDPYGRPMIKPGRISTDMAPDMTSDSSRDSNRESTSHRDSDDRIPFGIQCSEDPDGNTLGQSP</sequence>
<accession>A0AAD9JWD8</accession>
<evidence type="ECO:0000313" key="3">
    <source>
        <dbReference type="Proteomes" id="UP001208570"/>
    </source>
</evidence>
<dbReference type="EMBL" id="JAODUP010000148">
    <property type="protein sequence ID" value="KAK2159688.1"/>
    <property type="molecule type" value="Genomic_DNA"/>
</dbReference>
<dbReference type="AlphaFoldDB" id="A0AAD9JWD8"/>
<evidence type="ECO:0000313" key="2">
    <source>
        <dbReference type="EMBL" id="KAK2159688.1"/>
    </source>
</evidence>
<dbReference type="Proteomes" id="UP001208570">
    <property type="component" value="Unassembled WGS sequence"/>
</dbReference>
<name>A0AAD9JWD8_9ANNE</name>
<protein>
    <submittedName>
        <fullName evidence="2">Uncharacterized protein</fullName>
    </submittedName>
</protein>
<reference evidence="2" key="1">
    <citation type="journal article" date="2023" name="Mol. Biol. Evol.">
        <title>Third-Generation Sequencing Reveals the Adaptive Role of the Epigenome in Three Deep-Sea Polychaetes.</title>
        <authorList>
            <person name="Perez M."/>
            <person name="Aroh O."/>
            <person name="Sun Y."/>
            <person name="Lan Y."/>
            <person name="Juniper S.K."/>
            <person name="Young C.R."/>
            <person name="Angers B."/>
            <person name="Qian P.Y."/>
        </authorList>
    </citation>
    <scope>NUCLEOTIDE SEQUENCE</scope>
    <source>
        <strain evidence="2">P08H-3</strain>
    </source>
</reference>
<proteinExistence type="predicted"/>
<feature type="region of interest" description="Disordered" evidence="1">
    <location>
        <begin position="1"/>
        <end position="87"/>
    </location>
</feature>
<feature type="compositionally biased region" description="Basic and acidic residues" evidence="1">
    <location>
        <begin position="50"/>
        <end position="68"/>
    </location>
</feature>
<gene>
    <name evidence="2" type="ORF">LSH36_148g05034</name>
</gene>
<organism evidence="2 3">
    <name type="scientific">Paralvinella palmiformis</name>
    <dbReference type="NCBI Taxonomy" id="53620"/>
    <lineage>
        <taxon>Eukaryota</taxon>
        <taxon>Metazoa</taxon>
        <taxon>Spiralia</taxon>
        <taxon>Lophotrochozoa</taxon>
        <taxon>Annelida</taxon>
        <taxon>Polychaeta</taxon>
        <taxon>Sedentaria</taxon>
        <taxon>Canalipalpata</taxon>
        <taxon>Terebellida</taxon>
        <taxon>Terebelliformia</taxon>
        <taxon>Alvinellidae</taxon>
        <taxon>Paralvinella</taxon>
    </lineage>
</organism>
<feature type="compositionally biased region" description="Acidic residues" evidence="1">
    <location>
        <begin position="1"/>
        <end position="13"/>
    </location>
</feature>
<comment type="caution">
    <text evidence="2">The sequence shown here is derived from an EMBL/GenBank/DDBJ whole genome shotgun (WGS) entry which is preliminary data.</text>
</comment>
<keyword evidence="3" id="KW-1185">Reference proteome</keyword>
<evidence type="ECO:0000256" key="1">
    <source>
        <dbReference type="SAM" id="MobiDB-lite"/>
    </source>
</evidence>